<dbReference type="InterPro" id="IPR002826">
    <property type="entry name" value="MptE-like"/>
</dbReference>
<dbReference type="KEGG" id="ttn:TTX_0892"/>
<keyword evidence="1" id="KW-0547">Nucleotide-binding</keyword>
<dbReference type="GO" id="GO:0005524">
    <property type="term" value="F:ATP binding"/>
    <property type="evidence" value="ECO:0007669"/>
    <property type="project" value="UniProtKB-UniRule"/>
</dbReference>
<accession>G4RPQ1</accession>
<dbReference type="AlphaFoldDB" id="G4RPQ1"/>
<keyword evidence="4" id="KW-1185">Reference proteome</keyword>
<feature type="domain" description="6-hydroxymethylpterin diphosphokinase MptE-like" evidence="2">
    <location>
        <begin position="62"/>
        <end position="168"/>
    </location>
</feature>
<dbReference type="EC" id="2.7.6.3" evidence="1"/>
<keyword evidence="1" id="KW-0067">ATP-binding</keyword>
<dbReference type="GO" id="GO:0003848">
    <property type="term" value="F:2-amino-4-hydroxy-6-hydroxymethyldihydropteridine diphosphokinase activity"/>
    <property type="evidence" value="ECO:0007669"/>
    <property type="project" value="UniProtKB-UniRule"/>
</dbReference>
<comment type="function">
    <text evidence="1">Catalyzes the transfer of diphosphate from ATP to 6-hydroxymethyl-7,8-dihydropterin (6-HMD), leading to 6-hydroxymethyl-7,8-dihydropterin diphosphate (6-HMDP).</text>
</comment>
<reference evidence="3 4" key="1">
    <citation type="journal article" date="2011" name="PLoS ONE">
        <title>The complete genome sequence of Thermoproteus tenax: a physiologically versatile member of the Crenarchaeota.</title>
        <authorList>
            <person name="Siebers B."/>
            <person name="Zaparty M."/>
            <person name="Raddatz G."/>
            <person name="Tjaden B."/>
            <person name="Albers S.V."/>
            <person name="Bell S.D."/>
            <person name="Blombach F."/>
            <person name="Kletzin A."/>
            <person name="Kyrpides N."/>
            <person name="Lanz C."/>
            <person name="Plagens A."/>
            <person name="Rampp M."/>
            <person name="Rosinus A."/>
            <person name="von Jan M."/>
            <person name="Makarova K.S."/>
            <person name="Klenk H.P."/>
            <person name="Schuster S.C."/>
            <person name="Hensel R."/>
        </authorList>
    </citation>
    <scope>NUCLEOTIDE SEQUENCE [LARGE SCALE GENOMIC DNA]</scope>
    <source>
        <strain evidence="4">ATCC 35583 / DSM 2078 / JCM 9277 / NBRC 100435 / Kra 1</strain>
    </source>
</reference>
<keyword evidence="1" id="KW-0808">Transferase</keyword>
<evidence type="ECO:0000313" key="3">
    <source>
        <dbReference type="EMBL" id="CCC81546.1"/>
    </source>
</evidence>
<evidence type="ECO:0000256" key="1">
    <source>
        <dbReference type="HAMAP-Rule" id="MF_02131"/>
    </source>
</evidence>
<comment type="catalytic activity">
    <reaction evidence="1">
        <text>6-hydroxymethyl-7,8-dihydropterin + ATP = (7,8-dihydropterin-6-yl)methyl diphosphate + AMP + H(+)</text>
        <dbReference type="Rhea" id="RHEA:11412"/>
        <dbReference type="ChEBI" id="CHEBI:15378"/>
        <dbReference type="ChEBI" id="CHEBI:30616"/>
        <dbReference type="ChEBI" id="CHEBI:44841"/>
        <dbReference type="ChEBI" id="CHEBI:72950"/>
        <dbReference type="ChEBI" id="CHEBI:456215"/>
        <dbReference type="EC" id="2.7.6.3"/>
    </reaction>
</comment>
<protein>
    <recommendedName>
        <fullName evidence="1">6-hydroxymethyl-7,8-dihydropterin pyrophosphokinase</fullName>
        <shortName evidence="1">HPPK</shortName>
        <ecNumber evidence="1">2.7.6.3</ecNumber>
    </recommendedName>
    <alternativeName>
        <fullName evidence="1">2-amino-4-hydroxy-6-hydroxymethyldihydropteridine pyrophosphokinase</fullName>
    </alternativeName>
    <alternativeName>
        <fullName evidence="1">6-hydroxymethyl-7,8-dihydropterin diphosphokinase</fullName>
        <shortName evidence="1">6-HMPDK</shortName>
    </alternativeName>
    <alternativeName>
        <fullName evidence="1">7,8-dihydro-6-hydroxymethylpterin diphosphokinase</fullName>
    </alternativeName>
    <alternativeName>
        <fullName evidence="1">7,8-dihydro-6-hydroxymethylpterin pyrophosphokinase</fullName>
        <shortName evidence="1">PPPK</shortName>
    </alternativeName>
</protein>
<sequence length="205" mass="23012">MWLTDPLEWQYIYTLAKSLLPGLSFHRDEEAAELASRLGGLPIGKLREFDWTRPVIYMPPFKRIAEGTVVVAVEGRTAKKLAGLGVRPHVVVTDLDFEPDYIDIGLIAVVHAHGDNIDRLAEYARGLRIYTVQTPPRPNTYNVGGFTDGDRAIYLAIAMGAREIIVSGFYPEEPIKRNDEVKRRKLALAKALIKRLSSRALLNMI</sequence>
<dbReference type="PaxDb" id="768679-TTX_0892"/>
<dbReference type="Proteomes" id="UP000002654">
    <property type="component" value="Chromosome"/>
</dbReference>
<dbReference type="GO" id="GO:0000287">
    <property type="term" value="F:magnesium ion binding"/>
    <property type="evidence" value="ECO:0007669"/>
    <property type="project" value="UniProtKB-UniRule"/>
</dbReference>
<comment type="similarity">
    <text evidence="1">Belongs to the archaeal 6-HMPDK family.</text>
</comment>
<dbReference type="PANTHER" id="PTHR39648:SF1">
    <property type="entry name" value="6-HYDROXYMETHYL-7,8-DIHYDROPTERIN PYROPHOSPHOKINASE"/>
    <property type="match status" value="1"/>
</dbReference>
<evidence type="ECO:0000259" key="2">
    <source>
        <dbReference type="Pfam" id="PF01973"/>
    </source>
</evidence>
<evidence type="ECO:0000313" key="4">
    <source>
        <dbReference type="Proteomes" id="UP000002654"/>
    </source>
</evidence>
<dbReference type="OrthoDB" id="34207at2157"/>
<dbReference type="GO" id="GO:0016301">
    <property type="term" value="F:kinase activity"/>
    <property type="evidence" value="ECO:0007669"/>
    <property type="project" value="UniProtKB-KW"/>
</dbReference>
<proteinExistence type="inferred from homology"/>
<organism evidence="3 4">
    <name type="scientific">Thermoproteus tenax (strain ATCC 35583 / DSM 2078 / JCM 9277 / NBRC 100435 / Kra 1)</name>
    <dbReference type="NCBI Taxonomy" id="768679"/>
    <lineage>
        <taxon>Archaea</taxon>
        <taxon>Thermoproteota</taxon>
        <taxon>Thermoprotei</taxon>
        <taxon>Thermoproteales</taxon>
        <taxon>Thermoproteaceae</taxon>
        <taxon>Thermoproteus</taxon>
    </lineage>
</organism>
<comment type="cofactor">
    <cofactor evidence="1">
        <name>Mg(2+)</name>
        <dbReference type="ChEBI" id="CHEBI:18420"/>
    </cofactor>
</comment>
<dbReference type="InterPro" id="IPR027510">
    <property type="entry name" value="HMPDK_MptE"/>
</dbReference>
<dbReference type="PANTHER" id="PTHR39648">
    <property type="entry name" value="6-HYDROXYMETHYL-7,8-DIHYDROPTERIN PYROPHOSPHOKINASE"/>
    <property type="match status" value="1"/>
</dbReference>
<dbReference type="eggNOG" id="arCOG04303">
    <property type="taxonomic scope" value="Archaea"/>
</dbReference>
<name>G4RPQ1_THETK</name>
<dbReference type="GeneID" id="11261787"/>
<keyword evidence="1" id="KW-0460">Magnesium</keyword>
<dbReference type="HOGENOM" id="CLU_1335094_0_0_2"/>
<dbReference type="Pfam" id="PF01973">
    <property type="entry name" value="MptE-like"/>
    <property type="match status" value="1"/>
</dbReference>
<keyword evidence="1" id="KW-0418">Kinase</keyword>
<gene>
    <name evidence="1" type="primary">mptE</name>
    <name evidence="3" type="ordered locus">TTX_0892</name>
</gene>
<dbReference type="RefSeq" id="WP_014126802.1">
    <property type="nucleotide sequence ID" value="NC_016070.1"/>
</dbReference>
<dbReference type="EMBL" id="FN869859">
    <property type="protein sequence ID" value="CCC81546.1"/>
    <property type="molecule type" value="Genomic_DNA"/>
</dbReference>
<dbReference type="HAMAP" id="MF_02131">
    <property type="entry name" value="HMPDK_arch"/>
    <property type="match status" value="1"/>
</dbReference>
<dbReference type="STRING" id="768679.TTX_0892"/>
<dbReference type="PATRIC" id="fig|768679.9.peg.901"/>